<sequence>MIKGSYKWVKLPDRGPRGTPENYERVRLLATSDGAKLIKGEWYVKVKREVHRDKR</sequence>
<accession>A0A6M3Y6U9</accession>
<name>A0A6M3Y6U9_9ZZZZ</name>
<dbReference type="AlphaFoldDB" id="A0A6M3Y6U9"/>
<organism evidence="1">
    <name type="scientific">viral metagenome</name>
    <dbReference type="NCBI Taxonomy" id="1070528"/>
    <lineage>
        <taxon>unclassified sequences</taxon>
        <taxon>metagenomes</taxon>
        <taxon>organismal metagenomes</taxon>
    </lineage>
</organism>
<gene>
    <name evidence="1" type="ORF">TM448B07783_0002</name>
</gene>
<protein>
    <submittedName>
        <fullName evidence="1">Uncharacterized protein</fullName>
    </submittedName>
</protein>
<proteinExistence type="predicted"/>
<dbReference type="EMBL" id="MT145176">
    <property type="protein sequence ID" value="QJI04396.1"/>
    <property type="molecule type" value="Genomic_DNA"/>
</dbReference>
<reference evidence="1" key="1">
    <citation type="submission" date="2020-03" db="EMBL/GenBank/DDBJ databases">
        <title>The deep terrestrial virosphere.</title>
        <authorList>
            <person name="Holmfeldt K."/>
            <person name="Nilsson E."/>
            <person name="Simone D."/>
            <person name="Lopez-Fernandez M."/>
            <person name="Wu X."/>
            <person name="de Brujin I."/>
            <person name="Lundin D."/>
            <person name="Andersson A."/>
            <person name="Bertilsson S."/>
            <person name="Dopson M."/>
        </authorList>
    </citation>
    <scope>NUCLEOTIDE SEQUENCE</scope>
    <source>
        <strain evidence="1">TM448B07783</strain>
    </source>
</reference>
<evidence type="ECO:0000313" key="1">
    <source>
        <dbReference type="EMBL" id="QJI04396.1"/>
    </source>
</evidence>